<dbReference type="AlphaFoldDB" id="A0A0C3DEX3"/>
<name>A0A0C3DEX3_9AGAM</name>
<dbReference type="EMBL" id="KN822151">
    <property type="protein sequence ID" value="KIM54611.1"/>
    <property type="molecule type" value="Genomic_DNA"/>
</dbReference>
<protein>
    <submittedName>
        <fullName evidence="2">Uncharacterized protein</fullName>
    </submittedName>
</protein>
<sequence length="79" mass="8421">MTCDYGSSVHLSSSDALQCQRDIDTKRKKLQSCTPSQSRKTPKGSPVEAPHLRTASLTTEVKATAVNSDAKNTGNNSAI</sequence>
<organism evidence="2 3">
    <name type="scientific">Scleroderma citrinum Foug A</name>
    <dbReference type="NCBI Taxonomy" id="1036808"/>
    <lineage>
        <taxon>Eukaryota</taxon>
        <taxon>Fungi</taxon>
        <taxon>Dikarya</taxon>
        <taxon>Basidiomycota</taxon>
        <taxon>Agaricomycotina</taxon>
        <taxon>Agaricomycetes</taxon>
        <taxon>Agaricomycetidae</taxon>
        <taxon>Boletales</taxon>
        <taxon>Sclerodermatineae</taxon>
        <taxon>Sclerodermataceae</taxon>
        <taxon>Scleroderma</taxon>
    </lineage>
</organism>
<dbReference type="InParanoid" id="A0A0C3DEX3"/>
<accession>A0A0C3DEX3</accession>
<reference evidence="2 3" key="1">
    <citation type="submission" date="2014-04" db="EMBL/GenBank/DDBJ databases">
        <authorList>
            <consortium name="DOE Joint Genome Institute"/>
            <person name="Kuo A."/>
            <person name="Kohler A."/>
            <person name="Nagy L.G."/>
            <person name="Floudas D."/>
            <person name="Copeland A."/>
            <person name="Barry K.W."/>
            <person name="Cichocki N."/>
            <person name="Veneault-Fourrey C."/>
            <person name="LaButti K."/>
            <person name="Lindquist E.A."/>
            <person name="Lipzen A."/>
            <person name="Lundell T."/>
            <person name="Morin E."/>
            <person name="Murat C."/>
            <person name="Sun H."/>
            <person name="Tunlid A."/>
            <person name="Henrissat B."/>
            <person name="Grigoriev I.V."/>
            <person name="Hibbett D.S."/>
            <person name="Martin F."/>
            <person name="Nordberg H.P."/>
            <person name="Cantor M.N."/>
            <person name="Hua S.X."/>
        </authorList>
    </citation>
    <scope>NUCLEOTIDE SEQUENCE [LARGE SCALE GENOMIC DNA]</scope>
    <source>
        <strain evidence="2 3">Foug A</strain>
    </source>
</reference>
<dbReference type="HOGENOM" id="CLU_2607388_0_0_1"/>
<feature type="region of interest" description="Disordered" evidence="1">
    <location>
        <begin position="27"/>
        <end position="79"/>
    </location>
</feature>
<feature type="compositionally biased region" description="Polar residues" evidence="1">
    <location>
        <begin position="55"/>
        <end position="79"/>
    </location>
</feature>
<evidence type="ECO:0000256" key="1">
    <source>
        <dbReference type="SAM" id="MobiDB-lite"/>
    </source>
</evidence>
<keyword evidence="3" id="KW-1185">Reference proteome</keyword>
<gene>
    <name evidence="2" type="ORF">SCLCIDRAFT_1221824</name>
</gene>
<proteinExistence type="predicted"/>
<dbReference type="Proteomes" id="UP000053989">
    <property type="component" value="Unassembled WGS sequence"/>
</dbReference>
<evidence type="ECO:0000313" key="3">
    <source>
        <dbReference type="Proteomes" id="UP000053989"/>
    </source>
</evidence>
<reference evidence="3" key="2">
    <citation type="submission" date="2015-01" db="EMBL/GenBank/DDBJ databases">
        <title>Evolutionary Origins and Diversification of the Mycorrhizal Mutualists.</title>
        <authorList>
            <consortium name="DOE Joint Genome Institute"/>
            <consortium name="Mycorrhizal Genomics Consortium"/>
            <person name="Kohler A."/>
            <person name="Kuo A."/>
            <person name="Nagy L.G."/>
            <person name="Floudas D."/>
            <person name="Copeland A."/>
            <person name="Barry K.W."/>
            <person name="Cichocki N."/>
            <person name="Veneault-Fourrey C."/>
            <person name="LaButti K."/>
            <person name="Lindquist E.A."/>
            <person name="Lipzen A."/>
            <person name="Lundell T."/>
            <person name="Morin E."/>
            <person name="Murat C."/>
            <person name="Riley R."/>
            <person name="Ohm R."/>
            <person name="Sun H."/>
            <person name="Tunlid A."/>
            <person name="Henrissat B."/>
            <person name="Grigoriev I.V."/>
            <person name="Hibbett D.S."/>
            <person name="Martin F."/>
        </authorList>
    </citation>
    <scope>NUCLEOTIDE SEQUENCE [LARGE SCALE GENOMIC DNA]</scope>
    <source>
        <strain evidence="3">Foug A</strain>
    </source>
</reference>
<evidence type="ECO:0000313" key="2">
    <source>
        <dbReference type="EMBL" id="KIM54611.1"/>
    </source>
</evidence>